<dbReference type="EMBL" id="JAUZVY010000001">
    <property type="protein sequence ID" value="MDP4527537.1"/>
    <property type="molecule type" value="Genomic_DNA"/>
</dbReference>
<evidence type="ECO:0000259" key="2">
    <source>
        <dbReference type="Pfam" id="PF03724"/>
    </source>
</evidence>
<evidence type="ECO:0000313" key="4">
    <source>
        <dbReference type="Proteomes" id="UP001236258"/>
    </source>
</evidence>
<dbReference type="InterPro" id="IPR038670">
    <property type="entry name" value="HslJ-like_sf"/>
</dbReference>
<dbReference type="Pfam" id="PF03724">
    <property type="entry name" value="META"/>
    <property type="match status" value="1"/>
</dbReference>
<evidence type="ECO:0000256" key="1">
    <source>
        <dbReference type="SAM" id="SignalP"/>
    </source>
</evidence>
<dbReference type="PANTHER" id="PTHR35535:SF1">
    <property type="entry name" value="HEAT SHOCK PROTEIN HSLJ"/>
    <property type="match status" value="1"/>
</dbReference>
<protein>
    <submittedName>
        <fullName evidence="3">Copper resistance protein NlpE N-terminal domain-containing protein</fullName>
    </submittedName>
</protein>
<dbReference type="Gene3D" id="2.40.128.270">
    <property type="match status" value="1"/>
</dbReference>
<keyword evidence="4" id="KW-1185">Reference proteome</keyword>
<dbReference type="RefSeq" id="WP_305943772.1">
    <property type="nucleotide sequence ID" value="NZ_JAUZVY010000001.1"/>
</dbReference>
<gene>
    <name evidence="3" type="ORF">Q3O59_00655</name>
</gene>
<evidence type="ECO:0000313" key="3">
    <source>
        <dbReference type="EMBL" id="MDP4527537.1"/>
    </source>
</evidence>
<name>A0ABT9GKP1_9GAMM</name>
<feature type="signal peptide" evidence="1">
    <location>
        <begin position="1"/>
        <end position="24"/>
    </location>
</feature>
<comment type="caution">
    <text evidence="3">The sequence shown here is derived from an EMBL/GenBank/DDBJ whole genome shotgun (WGS) entry which is preliminary data.</text>
</comment>
<dbReference type="InterPro" id="IPR005184">
    <property type="entry name" value="DUF306_Meta_HslJ"/>
</dbReference>
<dbReference type="InterPro" id="IPR053147">
    <property type="entry name" value="Hsp_HslJ-like"/>
</dbReference>
<organism evidence="3 4">
    <name type="scientific">Alkalimonas delamerensis</name>
    <dbReference type="NCBI Taxonomy" id="265981"/>
    <lineage>
        <taxon>Bacteria</taxon>
        <taxon>Pseudomonadati</taxon>
        <taxon>Pseudomonadota</taxon>
        <taxon>Gammaproteobacteria</taxon>
        <taxon>Alkalimonas</taxon>
    </lineage>
</organism>
<sequence length="270" mass="29765">MRSLPIPFLLASLLLLGCSEPEIAVSTQPDDTVQLADPAHNSRNALDWDGRYEGMLPCADCEGIKTRLTLQQDGQFMLETQYLGKSDDWFHEQGAFQWDSSGQIVKLERERSGPAQFFVGENVLWQLDMSGQRIQGELAERYQLIKVPPAELAQAPLAGTRWQLVELMGQAVPADSPAYIVFSGTEPKVYGNAGCNRFFGSYALVSEQQRLSLSGIGMTMMACPESPIEPGFAEVLQRFDNFNLSDDSLTLNRARMAPLARLTAAGPADE</sequence>
<keyword evidence="1" id="KW-0732">Signal</keyword>
<reference evidence="3 4" key="1">
    <citation type="submission" date="2023-08" db="EMBL/GenBank/DDBJ databases">
        <authorList>
            <person name="Joshi A."/>
            <person name="Thite S."/>
        </authorList>
    </citation>
    <scope>NUCLEOTIDE SEQUENCE [LARGE SCALE GENOMIC DNA]</scope>
    <source>
        <strain evidence="3 4">1E1</strain>
    </source>
</reference>
<feature type="domain" description="DUF306" evidence="2">
    <location>
        <begin position="155"/>
        <end position="261"/>
    </location>
</feature>
<dbReference type="PANTHER" id="PTHR35535">
    <property type="entry name" value="HEAT SHOCK PROTEIN HSLJ"/>
    <property type="match status" value="1"/>
</dbReference>
<dbReference type="PROSITE" id="PS51257">
    <property type="entry name" value="PROKAR_LIPOPROTEIN"/>
    <property type="match status" value="1"/>
</dbReference>
<dbReference type="Proteomes" id="UP001236258">
    <property type="component" value="Unassembled WGS sequence"/>
</dbReference>
<dbReference type="Pfam" id="PF04170">
    <property type="entry name" value="NlpE"/>
    <property type="match status" value="1"/>
</dbReference>
<dbReference type="InterPro" id="IPR007298">
    <property type="entry name" value="Cu-R_lipoprotein_NlpE"/>
</dbReference>
<accession>A0ABT9GKP1</accession>
<proteinExistence type="predicted"/>
<dbReference type="Gene3D" id="2.40.128.640">
    <property type="match status" value="1"/>
</dbReference>
<feature type="chain" id="PRO_5046234588" evidence="1">
    <location>
        <begin position="25"/>
        <end position="270"/>
    </location>
</feature>